<keyword evidence="1" id="KW-0472">Membrane</keyword>
<name>A0AA46PYB6_CYTFI</name>
<sequence length="128" mass="14186">MCFSHNLLEMEALKLCEEIREQSIYKLKGITAGGECIIVKGGSSIQDNLNLNPGASLPLIAKVMLEDSDGRCFSVKTDEAGLQFAKGLITYKEYVRLQSKERRKLTIVFIASAGVFVLLGWSLIKFLL</sequence>
<accession>A0AA46PYB6</accession>
<feature type="transmembrane region" description="Helical" evidence="1">
    <location>
        <begin position="105"/>
        <end position="124"/>
    </location>
</feature>
<keyword evidence="1" id="KW-1133">Transmembrane helix</keyword>
<keyword evidence="1" id="KW-0812">Transmembrane</keyword>
<organism evidence="2 3">
    <name type="scientific">Cytobacillus firmus</name>
    <name type="common">Bacillus firmus</name>
    <dbReference type="NCBI Taxonomy" id="1399"/>
    <lineage>
        <taxon>Bacteria</taxon>
        <taxon>Bacillati</taxon>
        <taxon>Bacillota</taxon>
        <taxon>Bacilli</taxon>
        <taxon>Bacillales</taxon>
        <taxon>Bacillaceae</taxon>
        <taxon>Cytobacillus</taxon>
    </lineage>
</organism>
<reference evidence="2" key="1">
    <citation type="submission" date="2022-10" db="EMBL/GenBank/DDBJ databases">
        <title>Mechanism of multi-heavy metal repair in Cytobacillus Firmus M7.</title>
        <authorList>
            <person name="Li X."/>
            <person name="Yu C."/>
        </authorList>
    </citation>
    <scope>NUCLEOTIDE SEQUENCE</scope>
    <source>
        <strain evidence="2">M7</strain>
    </source>
</reference>
<dbReference type="EMBL" id="CP107027">
    <property type="protein sequence ID" value="UYG95500.1"/>
    <property type="molecule type" value="Genomic_DNA"/>
</dbReference>
<proteinExistence type="predicted"/>
<dbReference type="RefSeq" id="WP_048008666.1">
    <property type="nucleotide sequence ID" value="NZ_CP107027.1"/>
</dbReference>
<gene>
    <name evidence="2" type="ORF">OD459_00295</name>
</gene>
<evidence type="ECO:0000313" key="3">
    <source>
        <dbReference type="Proteomes" id="UP001163104"/>
    </source>
</evidence>
<dbReference type="AlphaFoldDB" id="A0AA46PYB6"/>
<dbReference type="Proteomes" id="UP001163104">
    <property type="component" value="Chromosome"/>
</dbReference>
<evidence type="ECO:0000313" key="2">
    <source>
        <dbReference type="EMBL" id="UYG95500.1"/>
    </source>
</evidence>
<evidence type="ECO:0000256" key="1">
    <source>
        <dbReference type="SAM" id="Phobius"/>
    </source>
</evidence>
<protein>
    <submittedName>
        <fullName evidence="2">Uncharacterized protein</fullName>
    </submittedName>
</protein>